<protein>
    <recommendedName>
        <fullName evidence="4">Secreted protein</fullName>
    </recommendedName>
</protein>
<name>A0AAV0KUT0_9ROSI</name>
<accession>A0AAV0KUT0</accession>
<comment type="caution">
    <text evidence="2">The sequence shown here is derived from an EMBL/GenBank/DDBJ whole genome shotgun (WGS) entry which is preliminary data.</text>
</comment>
<evidence type="ECO:0008006" key="4">
    <source>
        <dbReference type="Google" id="ProtNLM"/>
    </source>
</evidence>
<proteinExistence type="predicted"/>
<sequence>MHGMSTTGKGTPARIVTILLLILSVFSVSLAYQPGDRVPMSKMGQYHCARSLLSHLLPSYIFPSWKGKDSNSVAVSDKQEKFRGSNDRRAFEV</sequence>
<evidence type="ECO:0000313" key="2">
    <source>
        <dbReference type="EMBL" id="CAI0426204.1"/>
    </source>
</evidence>
<organism evidence="2 3">
    <name type="scientific">Linum tenue</name>
    <dbReference type="NCBI Taxonomy" id="586396"/>
    <lineage>
        <taxon>Eukaryota</taxon>
        <taxon>Viridiplantae</taxon>
        <taxon>Streptophyta</taxon>
        <taxon>Embryophyta</taxon>
        <taxon>Tracheophyta</taxon>
        <taxon>Spermatophyta</taxon>
        <taxon>Magnoliopsida</taxon>
        <taxon>eudicotyledons</taxon>
        <taxon>Gunneridae</taxon>
        <taxon>Pentapetalae</taxon>
        <taxon>rosids</taxon>
        <taxon>fabids</taxon>
        <taxon>Malpighiales</taxon>
        <taxon>Linaceae</taxon>
        <taxon>Linum</taxon>
    </lineage>
</organism>
<feature type="chain" id="PRO_5043639647" description="Secreted protein" evidence="1">
    <location>
        <begin position="32"/>
        <end position="93"/>
    </location>
</feature>
<keyword evidence="3" id="KW-1185">Reference proteome</keyword>
<dbReference type="Proteomes" id="UP001154282">
    <property type="component" value="Unassembled WGS sequence"/>
</dbReference>
<dbReference type="EMBL" id="CAMGYJ010000005">
    <property type="protein sequence ID" value="CAI0426204.1"/>
    <property type="molecule type" value="Genomic_DNA"/>
</dbReference>
<dbReference type="AlphaFoldDB" id="A0AAV0KUT0"/>
<keyword evidence="1" id="KW-0732">Signal</keyword>
<evidence type="ECO:0000313" key="3">
    <source>
        <dbReference type="Proteomes" id="UP001154282"/>
    </source>
</evidence>
<gene>
    <name evidence="2" type="ORF">LITE_LOCUS20690</name>
</gene>
<feature type="signal peptide" evidence="1">
    <location>
        <begin position="1"/>
        <end position="31"/>
    </location>
</feature>
<evidence type="ECO:0000256" key="1">
    <source>
        <dbReference type="SAM" id="SignalP"/>
    </source>
</evidence>
<reference evidence="2" key="1">
    <citation type="submission" date="2022-08" db="EMBL/GenBank/DDBJ databases">
        <authorList>
            <person name="Gutierrez-Valencia J."/>
        </authorList>
    </citation>
    <scope>NUCLEOTIDE SEQUENCE</scope>
</reference>